<evidence type="ECO:0000259" key="6">
    <source>
        <dbReference type="Pfam" id="PF04542"/>
    </source>
</evidence>
<evidence type="ECO:0000256" key="4">
    <source>
        <dbReference type="ARBA" id="ARBA00023163"/>
    </source>
</evidence>
<reference evidence="9 11" key="3">
    <citation type="submission" date="2016-08" db="EMBL/GenBank/DDBJ databases">
        <authorList>
            <person name="Seilhamer J.J."/>
        </authorList>
    </citation>
    <scope>NUCLEOTIDE SEQUENCE [LARGE SCALE GENOMIC DNA]</scope>
    <source>
        <strain evidence="9 11">NML150140-1</strain>
    </source>
</reference>
<sequence length="174" mass="20498">MDKTGKTKGIHKGNSLLPEEAAEKYYDDIYRFCCYQTGSTEDAYDCAQETFIRFIRYTDSYRDRNLKGYLLTIARNVCRDYFKRAAREQEFMKGQLARAEEESREEQTDESQYQETLLSALTSLPEMQREALILYYYDELSIREIARITETNAATVKSRLHQGKLKLKKYLEEA</sequence>
<evidence type="ECO:0000313" key="13">
    <source>
        <dbReference type="Proteomes" id="UP000095003"/>
    </source>
</evidence>
<dbReference type="InterPro" id="IPR007627">
    <property type="entry name" value="RNA_pol_sigma70_r2"/>
</dbReference>
<dbReference type="PANTHER" id="PTHR43133">
    <property type="entry name" value="RNA POLYMERASE ECF-TYPE SIGMA FACTO"/>
    <property type="match status" value="1"/>
</dbReference>
<reference evidence="10 12" key="2">
    <citation type="submission" date="2016-08" db="EMBL/GenBank/DDBJ databases">
        <title>Characterization of Isolates of Eisenbergiella tayi Derived from Blood Cultures, Using Whole Genome Sequencing.</title>
        <authorList>
            <person name="Bernier A.-M."/>
            <person name="Burdz T."/>
            <person name="Wiebe D."/>
            <person name="Bernard K."/>
        </authorList>
    </citation>
    <scope>NUCLEOTIDE SEQUENCE [LARGE SCALE GENOMIC DNA]</scope>
    <source>
        <strain evidence="10 12">NML120146</strain>
    </source>
</reference>
<dbReference type="InterPro" id="IPR013324">
    <property type="entry name" value="RNA_pol_sigma_r3/r4-like"/>
</dbReference>
<dbReference type="GO" id="GO:0006352">
    <property type="term" value="P:DNA-templated transcription initiation"/>
    <property type="evidence" value="ECO:0007669"/>
    <property type="project" value="InterPro"/>
</dbReference>
<dbReference type="Proteomes" id="UP000094271">
    <property type="component" value="Unassembled WGS sequence"/>
</dbReference>
<name>A0A1E3A2A9_9FIRM</name>
<evidence type="ECO:0000259" key="7">
    <source>
        <dbReference type="Pfam" id="PF08281"/>
    </source>
</evidence>
<dbReference type="GO" id="GO:0016987">
    <property type="term" value="F:sigma factor activity"/>
    <property type="evidence" value="ECO:0007669"/>
    <property type="project" value="UniProtKB-KW"/>
</dbReference>
<evidence type="ECO:0000313" key="8">
    <source>
        <dbReference type="EMBL" id="ODM02885.1"/>
    </source>
</evidence>
<dbReference type="Proteomes" id="UP000094869">
    <property type="component" value="Unassembled WGS sequence"/>
</dbReference>
<keyword evidence="2" id="KW-0805">Transcription regulation</keyword>
<feature type="coiled-coil region" evidence="5">
    <location>
        <begin position="82"/>
        <end position="116"/>
    </location>
</feature>
<evidence type="ECO:0000313" key="12">
    <source>
        <dbReference type="Proteomes" id="UP000094869"/>
    </source>
</evidence>
<dbReference type="NCBIfam" id="TIGR02937">
    <property type="entry name" value="sigma70-ECF"/>
    <property type="match status" value="1"/>
</dbReference>
<dbReference type="OrthoDB" id="1918609at2"/>
<proteinExistence type="inferred from homology"/>
<dbReference type="EMBL" id="MEHA01000008">
    <property type="protein sequence ID" value="ODR51892.1"/>
    <property type="molecule type" value="Genomic_DNA"/>
</dbReference>
<evidence type="ECO:0000313" key="9">
    <source>
        <dbReference type="EMBL" id="ODR51892.1"/>
    </source>
</evidence>
<dbReference type="GeneID" id="93304646"/>
<dbReference type="SUPFAM" id="SSF88659">
    <property type="entry name" value="Sigma3 and sigma4 domains of RNA polymerase sigma factors"/>
    <property type="match status" value="1"/>
</dbReference>
<dbReference type="Gene3D" id="1.10.10.10">
    <property type="entry name" value="Winged helix-like DNA-binding domain superfamily/Winged helix DNA-binding domain"/>
    <property type="match status" value="1"/>
</dbReference>
<evidence type="ECO:0000313" key="10">
    <source>
        <dbReference type="EMBL" id="ODR56609.1"/>
    </source>
</evidence>
<protein>
    <submittedName>
        <fullName evidence="8">RNA polymerase sigma factor SigM</fullName>
    </submittedName>
</protein>
<dbReference type="RefSeq" id="WP_009252914.1">
    <property type="nucleotide sequence ID" value="NZ_BAABXS010000001.1"/>
</dbReference>
<evidence type="ECO:0000313" key="11">
    <source>
        <dbReference type="Proteomes" id="UP000094271"/>
    </source>
</evidence>
<keyword evidence="12" id="KW-1185">Reference proteome</keyword>
<dbReference type="InterPro" id="IPR039425">
    <property type="entry name" value="RNA_pol_sigma-70-like"/>
</dbReference>
<dbReference type="Proteomes" id="UP000095003">
    <property type="component" value="Unassembled WGS sequence"/>
</dbReference>
<keyword evidence="4" id="KW-0804">Transcription</keyword>
<reference evidence="8 13" key="1">
    <citation type="submission" date="2016-07" db="EMBL/GenBank/DDBJ databases">
        <title>Characterization of isolates of Eisenbergiella tayi derived from blood cultures, using whole genome sequencing.</title>
        <authorList>
            <person name="Burdz T."/>
            <person name="Wiebe D."/>
            <person name="Huynh C."/>
            <person name="Bernard K."/>
        </authorList>
    </citation>
    <scope>NUCLEOTIDE SEQUENCE [LARGE SCALE GENOMIC DNA]</scope>
    <source>
        <strain evidence="8 13">NML 120489</strain>
    </source>
</reference>
<gene>
    <name evidence="8" type="primary">sigM_3</name>
    <name evidence="8" type="ORF">BEH84_06116</name>
    <name evidence="9" type="ORF">BEI59_13395</name>
    <name evidence="10" type="ORF">BEI63_14060</name>
</gene>
<dbReference type="InterPro" id="IPR036388">
    <property type="entry name" value="WH-like_DNA-bd_sf"/>
</dbReference>
<dbReference type="SUPFAM" id="SSF88946">
    <property type="entry name" value="Sigma2 domain of RNA polymerase sigma factors"/>
    <property type="match status" value="1"/>
</dbReference>
<dbReference type="EMBL" id="MCGI01000008">
    <property type="protein sequence ID" value="ODM02885.1"/>
    <property type="molecule type" value="Genomic_DNA"/>
</dbReference>
<organism evidence="8 13">
    <name type="scientific">Eisenbergiella tayi</name>
    <dbReference type="NCBI Taxonomy" id="1432052"/>
    <lineage>
        <taxon>Bacteria</taxon>
        <taxon>Bacillati</taxon>
        <taxon>Bacillota</taxon>
        <taxon>Clostridia</taxon>
        <taxon>Lachnospirales</taxon>
        <taxon>Lachnospiraceae</taxon>
        <taxon>Eisenbergiella</taxon>
    </lineage>
</organism>
<keyword evidence="5" id="KW-0175">Coiled coil</keyword>
<keyword evidence="3" id="KW-0731">Sigma factor</keyword>
<dbReference type="EMBL" id="MEHD01000023">
    <property type="protein sequence ID" value="ODR56609.1"/>
    <property type="molecule type" value="Genomic_DNA"/>
</dbReference>
<dbReference type="PANTHER" id="PTHR43133:SF51">
    <property type="entry name" value="RNA POLYMERASE SIGMA FACTOR"/>
    <property type="match status" value="1"/>
</dbReference>
<dbReference type="PATRIC" id="fig|1432052.3.peg.6762"/>
<feature type="domain" description="RNA polymerase sigma factor 70 region 4 type 2" evidence="7">
    <location>
        <begin position="116"/>
        <end position="167"/>
    </location>
</feature>
<evidence type="ECO:0000256" key="3">
    <source>
        <dbReference type="ARBA" id="ARBA00023082"/>
    </source>
</evidence>
<dbReference type="Pfam" id="PF04542">
    <property type="entry name" value="Sigma70_r2"/>
    <property type="match status" value="1"/>
</dbReference>
<evidence type="ECO:0000256" key="1">
    <source>
        <dbReference type="ARBA" id="ARBA00010641"/>
    </source>
</evidence>
<dbReference type="GO" id="GO:0003677">
    <property type="term" value="F:DNA binding"/>
    <property type="evidence" value="ECO:0007669"/>
    <property type="project" value="InterPro"/>
</dbReference>
<comment type="similarity">
    <text evidence="1">Belongs to the sigma-70 factor family. ECF subfamily.</text>
</comment>
<dbReference type="Gene3D" id="1.10.1740.10">
    <property type="match status" value="1"/>
</dbReference>
<dbReference type="CDD" id="cd06171">
    <property type="entry name" value="Sigma70_r4"/>
    <property type="match status" value="1"/>
</dbReference>
<dbReference type="Pfam" id="PF08281">
    <property type="entry name" value="Sigma70_r4_2"/>
    <property type="match status" value="1"/>
</dbReference>
<feature type="domain" description="RNA polymerase sigma-70 region 2" evidence="6">
    <location>
        <begin position="23"/>
        <end position="87"/>
    </location>
</feature>
<evidence type="ECO:0000256" key="5">
    <source>
        <dbReference type="SAM" id="Coils"/>
    </source>
</evidence>
<dbReference type="InterPro" id="IPR013249">
    <property type="entry name" value="RNA_pol_sigma70_r4_t2"/>
</dbReference>
<accession>A0A1E3A2A9</accession>
<dbReference type="AlphaFoldDB" id="A0A1E3A2A9"/>
<dbReference type="InterPro" id="IPR013325">
    <property type="entry name" value="RNA_pol_sigma_r2"/>
</dbReference>
<dbReference type="InterPro" id="IPR014284">
    <property type="entry name" value="RNA_pol_sigma-70_dom"/>
</dbReference>
<comment type="caution">
    <text evidence="8">The sequence shown here is derived from an EMBL/GenBank/DDBJ whole genome shotgun (WGS) entry which is preliminary data.</text>
</comment>
<evidence type="ECO:0000256" key="2">
    <source>
        <dbReference type="ARBA" id="ARBA00023015"/>
    </source>
</evidence>